<feature type="transmembrane region" description="Helical" evidence="2">
    <location>
        <begin position="6"/>
        <end position="28"/>
    </location>
</feature>
<evidence type="ECO:0000259" key="3">
    <source>
        <dbReference type="PROSITE" id="PS50234"/>
    </source>
</evidence>
<feature type="region of interest" description="Disordered" evidence="1">
    <location>
        <begin position="398"/>
        <end position="434"/>
    </location>
</feature>
<dbReference type="SUPFAM" id="SSF53300">
    <property type="entry name" value="vWA-like"/>
    <property type="match status" value="1"/>
</dbReference>
<protein>
    <recommendedName>
        <fullName evidence="3">VWFA domain-containing protein</fullName>
    </recommendedName>
</protein>
<feature type="transmembrane region" description="Helical" evidence="2">
    <location>
        <begin position="40"/>
        <end position="63"/>
    </location>
</feature>
<feature type="transmembrane region" description="Helical" evidence="2">
    <location>
        <begin position="83"/>
        <end position="105"/>
    </location>
</feature>
<dbReference type="CDD" id="cd00198">
    <property type="entry name" value="vWFA"/>
    <property type="match status" value="1"/>
</dbReference>
<keyword evidence="2" id="KW-1133">Transmembrane helix</keyword>
<name>A0A229UKB4_9BACL</name>
<dbReference type="InterPro" id="IPR036465">
    <property type="entry name" value="vWFA_dom_sf"/>
</dbReference>
<proteinExistence type="predicted"/>
<evidence type="ECO:0000256" key="1">
    <source>
        <dbReference type="SAM" id="MobiDB-lite"/>
    </source>
</evidence>
<feature type="domain" description="VWFA" evidence="3">
    <location>
        <begin position="115"/>
        <end position="288"/>
    </location>
</feature>
<dbReference type="AlphaFoldDB" id="A0A229UKB4"/>
<dbReference type="InterPro" id="IPR051266">
    <property type="entry name" value="CLCR"/>
</dbReference>
<dbReference type="SMART" id="SM00327">
    <property type="entry name" value="VWA"/>
    <property type="match status" value="1"/>
</dbReference>
<dbReference type="OrthoDB" id="6206554at2"/>
<dbReference type="EMBL" id="NMQW01000039">
    <property type="protein sequence ID" value="OXM83745.1"/>
    <property type="molecule type" value="Genomic_DNA"/>
</dbReference>
<feature type="compositionally biased region" description="Basic and acidic residues" evidence="1">
    <location>
        <begin position="413"/>
        <end position="424"/>
    </location>
</feature>
<dbReference type="PROSITE" id="PS50234">
    <property type="entry name" value="VWFA"/>
    <property type="match status" value="1"/>
</dbReference>
<evidence type="ECO:0000313" key="5">
    <source>
        <dbReference type="Proteomes" id="UP000215509"/>
    </source>
</evidence>
<gene>
    <name evidence="4" type="ORF">CF651_24455</name>
</gene>
<reference evidence="4 5" key="1">
    <citation type="submission" date="2017-07" db="EMBL/GenBank/DDBJ databases">
        <title>Genome sequencing and assembly of Paenibacillus rigui.</title>
        <authorList>
            <person name="Mayilraj S."/>
        </authorList>
    </citation>
    <scope>NUCLEOTIDE SEQUENCE [LARGE SCALE GENOMIC DNA]</scope>
    <source>
        <strain evidence="4 5">JCM 16352</strain>
    </source>
</reference>
<feature type="transmembrane region" description="Helical" evidence="2">
    <location>
        <begin position="338"/>
        <end position="358"/>
    </location>
</feature>
<keyword evidence="5" id="KW-1185">Reference proteome</keyword>
<comment type="caution">
    <text evidence="4">The sequence shown here is derived from an EMBL/GenBank/DDBJ whole genome shotgun (WGS) entry which is preliminary data.</text>
</comment>
<keyword evidence="2" id="KW-0472">Membrane</keyword>
<dbReference type="PANTHER" id="PTHR10579">
    <property type="entry name" value="CALCIUM-ACTIVATED CHLORIDE CHANNEL REGULATOR"/>
    <property type="match status" value="1"/>
</dbReference>
<feature type="compositionally biased region" description="Low complexity" evidence="1">
    <location>
        <begin position="398"/>
        <end position="411"/>
    </location>
</feature>
<dbReference type="RefSeq" id="WP_094017502.1">
    <property type="nucleotide sequence ID" value="NZ_NMQW01000039.1"/>
</dbReference>
<feature type="transmembrane region" description="Helical" evidence="2">
    <location>
        <begin position="370"/>
        <end position="392"/>
    </location>
</feature>
<feature type="transmembrane region" description="Helical" evidence="2">
    <location>
        <begin position="313"/>
        <end position="332"/>
    </location>
</feature>
<dbReference type="Gene3D" id="3.40.50.410">
    <property type="entry name" value="von Willebrand factor, type A domain"/>
    <property type="match status" value="1"/>
</dbReference>
<organism evidence="4 5">
    <name type="scientific">Paenibacillus rigui</name>
    <dbReference type="NCBI Taxonomy" id="554312"/>
    <lineage>
        <taxon>Bacteria</taxon>
        <taxon>Bacillati</taxon>
        <taxon>Bacillota</taxon>
        <taxon>Bacilli</taxon>
        <taxon>Bacillales</taxon>
        <taxon>Paenibacillaceae</taxon>
        <taxon>Paenibacillus</taxon>
    </lineage>
</organism>
<dbReference type="Pfam" id="PF00092">
    <property type="entry name" value="VWA"/>
    <property type="match status" value="1"/>
</dbReference>
<dbReference type="PANTHER" id="PTHR10579:SF43">
    <property type="entry name" value="ZINC FINGER (C3HC4-TYPE RING FINGER) FAMILY PROTEIN"/>
    <property type="match status" value="1"/>
</dbReference>
<dbReference type="Proteomes" id="UP000215509">
    <property type="component" value="Unassembled WGS sequence"/>
</dbReference>
<sequence length="434" mass="46854">MKQRKWNGLLTIGSLIGGFVGFLIGEWVLDQWEGRLHETLLIGIYFGQLALMVGLGCLIAEIISPKLNGHNWRLRYAGDGWKLLVPGTLVLLFVGGLLCQFIYGFTLAKKEKPQDYVLLLDMSESMKETDPGKLSNQAAQSLIRRMDASTRVGLYTFNEEPKLIFPLTKLDRAGVKEELAAKTAAIPAPYGQTDIGRVLTTVMDNLKQQGELRAGTTVILISDGISQMDTSQVLAPYVQNGVKVHTVGILGTSDPKGNALLQRIAEGTGGRFYDVQTADRITGAFDQIYTNKKPNHLLNERTGDAASDGYHGWLRVVLMLLIGTLLGLSLGIVFDNRYLARSFAIGGTVAGLLAGWILEAGLPGASYPSIYRALADLTLAAVLSFSTLAIAVQHDSSAAAGSGLRSGSRKSLTGRDDNRSDGRGEGPVGKRFRS</sequence>
<keyword evidence="2" id="KW-0812">Transmembrane</keyword>
<evidence type="ECO:0000313" key="4">
    <source>
        <dbReference type="EMBL" id="OXM83745.1"/>
    </source>
</evidence>
<accession>A0A229UKB4</accession>
<evidence type="ECO:0000256" key="2">
    <source>
        <dbReference type="SAM" id="Phobius"/>
    </source>
</evidence>
<dbReference type="InterPro" id="IPR002035">
    <property type="entry name" value="VWF_A"/>
</dbReference>